<evidence type="ECO:0000256" key="23">
    <source>
        <dbReference type="ARBA" id="ARBA00045018"/>
    </source>
</evidence>
<dbReference type="PROSITE" id="PS50850">
    <property type="entry name" value="MFS"/>
    <property type="match status" value="1"/>
</dbReference>
<comment type="catalytic activity">
    <reaction evidence="19">
        <text>L-histidyl-L-alpha-amino acid(out) = L-histidyl-L-alpha-amino acid(in)</text>
        <dbReference type="Rhea" id="RHEA:79379"/>
        <dbReference type="ChEBI" id="CHEBI:229964"/>
    </reaction>
</comment>
<dbReference type="InterPro" id="IPR052187">
    <property type="entry name" value="MFSD1"/>
</dbReference>
<evidence type="ECO:0000256" key="19">
    <source>
        <dbReference type="ARBA" id="ARBA00044912"/>
    </source>
</evidence>
<evidence type="ECO:0000256" key="20">
    <source>
        <dbReference type="ARBA" id="ARBA00044919"/>
    </source>
</evidence>
<dbReference type="InterPro" id="IPR011701">
    <property type="entry name" value="MFS"/>
</dbReference>
<comment type="similarity">
    <text evidence="3">Belongs to the major facilitator superfamily.</text>
</comment>
<evidence type="ECO:0000256" key="18">
    <source>
        <dbReference type="ARBA" id="ARBA00044903"/>
    </source>
</evidence>
<feature type="transmembrane region" description="Helical" evidence="26">
    <location>
        <begin position="127"/>
        <end position="149"/>
    </location>
</feature>
<comment type="catalytic activity">
    <reaction evidence="11">
        <text>L-alpha-aminoacyl-L-arginine(out) = L-alpha-aminoacyl-L-arginine(in)</text>
        <dbReference type="Rhea" id="RHEA:79367"/>
        <dbReference type="ChEBI" id="CHEBI:229968"/>
    </reaction>
</comment>
<organism evidence="28 29">
    <name type="scientific">Candidatus Fokinia crypta</name>
    <dbReference type="NCBI Taxonomy" id="1920990"/>
    <lineage>
        <taxon>Bacteria</taxon>
        <taxon>Pseudomonadati</taxon>
        <taxon>Pseudomonadota</taxon>
        <taxon>Alphaproteobacteria</taxon>
        <taxon>Rickettsiales</taxon>
        <taxon>Candidatus Midichloriaceae</taxon>
        <taxon>Candidatus Fokinia</taxon>
    </lineage>
</organism>
<protein>
    <recommendedName>
        <fullName evidence="22">Lysosomal dipeptide transporter MFSD1</fullName>
    </recommendedName>
    <alternativeName>
        <fullName evidence="23">Major facilitator superfamily domain-containing protein 1</fullName>
    </alternativeName>
</protein>
<evidence type="ECO:0000256" key="11">
    <source>
        <dbReference type="ARBA" id="ARBA00044881"/>
    </source>
</evidence>
<evidence type="ECO:0000256" key="3">
    <source>
        <dbReference type="ARBA" id="ARBA00008335"/>
    </source>
</evidence>
<comment type="subcellular location">
    <subcellularLocation>
        <location evidence="2">Cell inner membrane</location>
        <topology evidence="2">Multi-pass membrane protein</topology>
    </subcellularLocation>
    <subcellularLocation>
        <location evidence="1">Lysosome membrane</location>
        <topology evidence="1">Multi-pass membrane protein</topology>
    </subcellularLocation>
</comment>
<keyword evidence="7 26" id="KW-0472">Membrane</keyword>
<dbReference type="Pfam" id="PF07690">
    <property type="entry name" value="MFS_1"/>
    <property type="match status" value="1"/>
</dbReference>
<feature type="transmembrane region" description="Helical" evidence="26">
    <location>
        <begin position="308"/>
        <end position="329"/>
    </location>
</feature>
<evidence type="ECO:0000256" key="5">
    <source>
        <dbReference type="ARBA" id="ARBA00022692"/>
    </source>
</evidence>
<evidence type="ECO:0000256" key="13">
    <source>
        <dbReference type="ARBA" id="ARBA00044891"/>
    </source>
</evidence>
<dbReference type="PANTHER" id="PTHR23512">
    <property type="entry name" value="MAJOR FACILITATOR SUPERFAMILY DOMAIN-CONTAINING PROTEIN 1"/>
    <property type="match status" value="1"/>
</dbReference>
<comment type="function">
    <text evidence="24">Lysosomal dipeptide uniporter that selectively exports lysine, arginine or histidine-containing dipeptides with a net positive charge from the lysosome lumen into the cytosol. Could play a role in a specific type of protein O-glycosylation indirectly regulating macrophages migration and tissue invasion. Also essential for liver homeostasis.</text>
</comment>
<feature type="transmembrane region" description="Helical" evidence="26">
    <location>
        <begin position="403"/>
        <end position="424"/>
    </location>
</feature>
<evidence type="ECO:0000313" key="29">
    <source>
        <dbReference type="Proteomes" id="UP001325140"/>
    </source>
</evidence>
<feature type="transmembrane region" description="Helical" evidence="26">
    <location>
        <begin position="185"/>
        <end position="204"/>
    </location>
</feature>
<evidence type="ECO:0000256" key="2">
    <source>
        <dbReference type="ARBA" id="ARBA00004429"/>
    </source>
</evidence>
<comment type="catalytic activity">
    <reaction evidence="15">
        <text>L-aspartyl-L-lysine(out) = L-aspartyl-L-lysine(in)</text>
        <dbReference type="Rhea" id="RHEA:79411"/>
        <dbReference type="ChEBI" id="CHEBI:229953"/>
    </reaction>
</comment>
<dbReference type="RefSeq" id="WP_323722142.1">
    <property type="nucleotide sequence ID" value="NZ_CP110343.1"/>
</dbReference>
<evidence type="ECO:0000256" key="9">
    <source>
        <dbReference type="ARBA" id="ARBA00044876"/>
    </source>
</evidence>
<feature type="domain" description="Major facilitator superfamily (MFS) profile" evidence="27">
    <location>
        <begin position="59"/>
        <end position="460"/>
    </location>
</feature>
<evidence type="ECO:0000256" key="17">
    <source>
        <dbReference type="ARBA" id="ARBA00044900"/>
    </source>
</evidence>
<keyword evidence="29" id="KW-1185">Reference proteome</keyword>
<sequence>MSKSKNNIVKILIGVFLTVFLGYRHIIRYSIRALGAVVGRYIPLKYHSALSHNSKYLRMLITVFLSCFYGYQYVVRILPAVLINYLPTRYHISPHEFGFFASIYYIAYSISHIPIGLALDRFGLKNVIFLSVFLLSSSLILCVVCDTWYTVVFARIIAGMVSSAAILGCFKALSTMFQPKTFNFSLGIAVAIGLALAAVGNVLMNKMFLMQGFDALFIHLSIIGFGLALIIFLLIPNSKNFSLISYKQHKKNDTKVTLSTILSVFKNKQIITLFLINGAMIGVMEGFMDAWGSTFLKMKIGISSLEASYVATVILSGHVLGAPVIGYLSNRYVGCISLIRYCGIILFALLIFFIVASPNVLTYSVLGIKTCYVALFFMGIATAYQIPLVAATIALVDFKVSALTGALCNMIGMAFGSFFHHAIPLINMLCNKDMEGALYTLLGGVIFGLLGTFYPKWSSKLTKTFNH</sequence>
<feature type="transmembrane region" description="Helical" evidence="26">
    <location>
        <begin position="372"/>
        <end position="396"/>
    </location>
</feature>
<feature type="transmembrane region" description="Helical" evidence="26">
    <location>
        <begin position="270"/>
        <end position="288"/>
    </location>
</feature>
<evidence type="ECO:0000256" key="7">
    <source>
        <dbReference type="ARBA" id="ARBA00023136"/>
    </source>
</evidence>
<dbReference type="InterPro" id="IPR036259">
    <property type="entry name" value="MFS_trans_sf"/>
</dbReference>
<comment type="catalytic activity">
    <reaction evidence="16">
        <text>L-arginyl-L-alpha-amino acid(out) = L-arginyl-L-alpha-amino acid(in)</text>
        <dbReference type="Rhea" id="RHEA:79371"/>
        <dbReference type="ChEBI" id="CHEBI:84315"/>
    </reaction>
</comment>
<feature type="transmembrane region" description="Helical" evidence="26">
    <location>
        <begin position="56"/>
        <end position="77"/>
    </location>
</feature>
<evidence type="ECO:0000256" key="21">
    <source>
        <dbReference type="ARBA" id="ARBA00044924"/>
    </source>
</evidence>
<proteinExistence type="inferred from homology"/>
<comment type="subunit">
    <text evidence="25">Homodimer. Interacts with lysosomal protein GLMP (via lumenal domain); the interaction starts while both proteins are still in the endoplasmic reticulum and is required for stabilization of MFSD1 in lysosomes but has no direct effect on its targeting to lysosomes or transporter activity.</text>
</comment>
<evidence type="ECO:0000259" key="27">
    <source>
        <dbReference type="PROSITE" id="PS50850"/>
    </source>
</evidence>
<feature type="transmembrane region" description="Helical" evidence="26">
    <location>
        <begin position="216"/>
        <end position="235"/>
    </location>
</feature>
<comment type="catalytic activity">
    <reaction evidence="12">
        <text>L-alpha-aminoacyl-L-histidine(out) = L-alpha-aminoacyl-L-histidine(in)</text>
        <dbReference type="Rhea" id="RHEA:79375"/>
        <dbReference type="ChEBI" id="CHEBI:229967"/>
    </reaction>
</comment>
<dbReference type="Proteomes" id="UP001325140">
    <property type="component" value="Chromosome"/>
</dbReference>
<keyword evidence="5 26" id="KW-0812">Transmembrane</keyword>
<keyword evidence="6 26" id="KW-1133">Transmembrane helix</keyword>
<dbReference type="SUPFAM" id="SSF103473">
    <property type="entry name" value="MFS general substrate transporter"/>
    <property type="match status" value="1"/>
</dbReference>
<feature type="transmembrane region" description="Helical" evidence="26">
    <location>
        <begin position="155"/>
        <end position="173"/>
    </location>
</feature>
<evidence type="ECO:0000313" key="28">
    <source>
        <dbReference type="EMBL" id="WPX98170.1"/>
    </source>
</evidence>
<evidence type="ECO:0000256" key="15">
    <source>
        <dbReference type="ARBA" id="ARBA00044898"/>
    </source>
</evidence>
<name>A0ABZ0UPW9_9RICK</name>
<evidence type="ECO:0000256" key="25">
    <source>
        <dbReference type="ARBA" id="ARBA00046376"/>
    </source>
</evidence>
<evidence type="ECO:0000256" key="4">
    <source>
        <dbReference type="ARBA" id="ARBA00022448"/>
    </source>
</evidence>
<comment type="catalytic activity">
    <reaction evidence="21">
        <text>L-lysyl-glycine(out) = L-lysyl-glycine(in)</text>
        <dbReference type="Rhea" id="RHEA:79407"/>
        <dbReference type="ChEBI" id="CHEBI:191202"/>
    </reaction>
</comment>
<comment type="catalytic activity">
    <reaction evidence="9">
        <text>L-lysyl-L-alanine(out) = L-lysyl-L-alanine(in)</text>
        <dbReference type="Rhea" id="RHEA:79399"/>
        <dbReference type="ChEBI" id="CHEBI:229954"/>
    </reaction>
</comment>
<dbReference type="Gene3D" id="1.20.1250.20">
    <property type="entry name" value="MFS general substrate transporter like domains"/>
    <property type="match status" value="2"/>
</dbReference>
<reference evidence="28" key="1">
    <citation type="submission" date="2022-10" db="EMBL/GenBank/DDBJ databases">
        <title>Host association and intracellularity evolved multiple times independently in the Rickettsiales.</title>
        <authorList>
            <person name="Castelli M."/>
            <person name="Nardi T."/>
            <person name="Gammuto L."/>
            <person name="Bellinzona G."/>
            <person name="Sabaneyeva E."/>
            <person name="Potekhin A."/>
            <person name="Serra V."/>
            <person name="Petroni G."/>
            <person name="Sassera D."/>
        </authorList>
    </citation>
    <scope>NUCLEOTIDE SEQUENCE [LARGE SCALE GENOMIC DNA]</scope>
    <source>
        <strain evidence="28">US_Bl 11III1</strain>
    </source>
</reference>
<evidence type="ECO:0000256" key="26">
    <source>
        <dbReference type="SAM" id="Phobius"/>
    </source>
</evidence>
<evidence type="ECO:0000256" key="6">
    <source>
        <dbReference type="ARBA" id="ARBA00022989"/>
    </source>
</evidence>
<comment type="catalytic activity">
    <reaction evidence="20">
        <text>L-alanyl-L-lysine(out) = L-alanyl-L-lysine(in)</text>
        <dbReference type="Rhea" id="RHEA:79415"/>
        <dbReference type="ChEBI" id="CHEBI:192470"/>
    </reaction>
</comment>
<feature type="transmembrane region" description="Helical" evidence="26">
    <location>
        <begin position="341"/>
        <end position="366"/>
    </location>
</feature>
<evidence type="ECO:0000256" key="8">
    <source>
        <dbReference type="ARBA" id="ARBA00023228"/>
    </source>
</evidence>
<dbReference type="PANTHER" id="PTHR23512:SF3">
    <property type="entry name" value="MAJOR FACILITATOR SUPERFAMILY DOMAIN-CONTAINING PROTEIN 1"/>
    <property type="match status" value="1"/>
</dbReference>
<comment type="catalytic activity">
    <reaction evidence="14">
        <text>L-alpha-aminoacyl-L-lysine(out) = L-alpha-aminoacyl-L-lysine(in)</text>
        <dbReference type="Rhea" id="RHEA:79383"/>
        <dbReference type="ChEBI" id="CHEBI:229966"/>
    </reaction>
</comment>
<feature type="transmembrane region" description="Helical" evidence="26">
    <location>
        <begin position="436"/>
        <end position="454"/>
    </location>
</feature>
<comment type="catalytic activity">
    <reaction evidence="10">
        <text>L-histidyl-glycine(out) = L-histidyl-glycine(in)</text>
        <dbReference type="Rhea" id="RHEA:79395"/>
        <dbReference type="ChEBI" id="CHEBI:229957"/>
    </reaction>
</comment>
<dbReference type="EMBL" id="CP110343">
    <property type="protein sequence ID" value="WPX98170.1"/>
    <property type="molecule type" value="Genomic_DNA"/>
</dbReference>
<evidence type="ECO:0000256" key="12">
    <source>
        <dbReference type="ARBA" id="ARBA00044884"/>
    </source>
</evidence>
<evidence type="ECO:0000256" key="22">
    <source>
        <dbReference type="ARBA" id="ARBA00044985"/>
    </source>
</evidence>
<keyword evidence="4" id="KW-0813">Transport</keyword>
<evidence type="ECO:0000256" key="10">
    <source>
        <dbReference type="ARBA" id="ARBA00044878"/>
    </source>
</evidence>
<comment type="catalytic activity">
    <reaction evidence="17">
        <text>L-lysyl-L-lysine(out) = L-lysyl-L-lysine(in)</text>
        <dbReference type="Rhea" id="RHEA:79403"/>
        <dbReference type="ChEBI" id="CHEBI:229956"/>
    </reaction>
</comment>
<evidence type="ECO:0000256" key="1">
    <source>
        <dbReference type="ARBA" id="ARBA00004155"/>
    </source>
</evidence>
<evidence type="ECO:0000256" key="16">
    <source>
        <dbReference type="ARBA" id="ARBA00044899"/>
    </source>
</evidence>
<dbReference type="InterPro" id="IPR020846">
    <property type="entry name" value="MFS_dom"/>
</dbReference>
<gene>
    <name evidence="28" type="ORF">Fokcrypt_00711</name>
</gene>
<evidence type="ECO:0000256" key="24">
    <source>
        <dbReference type="ARBA" id="ARBA00045709"/>
    </source>
</evidence>
<keyword evidence="8" id="KW-0458">Lysosome</keyword>
<comment type="catalytic activity">
    <reaction evidence="18">
        <text>L-arginyl-glycine(out) = L-arginyl-glycine(in)</text>
        <dbReference type="Rhea" id="RHEA:79391"/>
        <dbReference type="ChEBI" id="CHEBI:229955"/>
    </reaction>
</comment>
<feature type="transmembrane region" description="Helical" evidence="26">
    <location>
        <begin position="97"/>
        <end position="115"/>
    </location>
</feature>
<evidence type="ECO:0000256" key="14">
    <source>
        <dbReference type="ARBA" id="ARBA00044893"/>
    </source>
</evidence>
<accession>A0ABZ0UPW9</accession>
<comment type="catalytic activity">
    <reaction evidence="13">
        <text>L-lysyl-L-alpha-amino acid(out) = L-lysyl-L-alpha-amino acid(in)</text>
        <dbReference type="Rhea" id="RHEA:79387"/>
        <dbReference type="ChEBI" id="CHEBI:229965"/>
    </reaction>
</comment>